<reference evidence="2 3" key="1">
    <citation type="submission" date="2019-01" db="EMBL/GenBank/DDBJ databases">
        <title>Sequencing of cultivated peanut Arachis hypogaea provides insights into genome evolution and oil improvement.</title>
        <authorList>
            <person name="Chen X."/>
        </authorList>
    </citation>
    <scope>NUCLEOTIDE SEQUENCE [LARGE SCALE GENOMIC DNA]</scope>
    <source>
        <strain evidence="3">cv. Fuhuasheng</strain>
        <tissue evidence="2">Leaves</tissue>
    </source>
</reference>
<evidence type="ECO:0000313" key="3">
    <source>
        <dbReference type="Proteomes" id="UP000289738"/>
    </source>
</evidence>
<dbReference type="EMBL" id="SDMP01000018">
    <property type="protein sequence ID" value="RYQ97701.1"/>
    <property type="molecule type" value="Genomic_DNA"/>
</dbReference>
<comment type="caution">
    <text evidence="2">The sequence shown here is derived from an EMBL/GenBank/DDBJ whole genome shotgun (WGS) entry which is preliminary data.</text>
</comment>
<feature type="signal peptide" evidence="1">
    <location>
        <begin position="1"/>
        <end position="25"/>
    </location>
</feature>
<dbReference type="Proteomes" id="UP000289738">
    <property type="component" value="Chromosome B08"/>
</dbReference>
<protein>
    <submittedName>
        <fullName evidence="2">Uncharacterized protein</fullName>
    </submittedName>
</protein>
<evidence type="ECO:0000313" key="2">
    <source>
        <dbReference type="EMBL" id="RYQ97701.1"/>
    </source>
</evidence>
<accession>A0A444Y6W0</accession>
<keyword evidence="3" id="KW-1185">Reference proteome</keyword>
<dbReference type="AlphaFoldDB" id="A0A444Y6W0"/>
<evidence type="ECO:0000256" key="1">
    <source>
        <dbReference type="SAM" id="SignalP"/>
    </source>
</evidence>
<proteinExistence type="predicted"/>
<name>A0A444Y6W0_ARAHY</name>
<sequence>MEAPPEDSLLLRLFCLRSCFLFCHSEVVRKGDELDFSVGFTSTSFPLDNFFVSPRCGCRLNCNDEDNNEFRVRKLKLRISCRQGAVSLWMLCCLQLNSVMLEVGKGSSKLNGSQTKDENYCLLDFTFRTNE</sequence>
<gene>
    <name evidence="2" type="ORF">Ahy_B08g093778</name>
</gene>
<feature type="chain" id="PRO_5018978306" evidence="1">
    <location>
        <begin position="26"/>
        <end position="131"/>
    </location>
</feature>
<dbReference type="STRING" id="3818.A0A444Y6W0"/>
<organism evidence="2 3">
    <name type="scientific">Arachis hypogaea</name>
    <name type="common">Peanut</name>
    <dbReference type="NCBI Taxonomy" id="3818"/>
    <lineage>
        <taxon>Eukaryota</taxon>
        <taxon>Viridiplantae</taxon>
        <taxon>Streptophyta</taxon>
        <taxon>Embryophyta</taxon>
        <taxon>Tracheophyta</taxon>
        <taxon>Spermatophyta</taxon>
        <taxon>Magnoliopsida</taxon>
        <taxon>eudicotyledons</taxon>
        <taxon>Gunneridae</taxon>
        <taxon>Pentapetalae</taxon>
        <taxon>rosids</taxon>
        <taxon>fabids</taxon>
        <taxon>Fabales</taxon>
        <taxon>Fabaceae</taxon>
        <taxon>Papilionoideae</taxon>
        <taxon>50 kb inversion clade</taxon>
        <taxon>dalbergioids sensu lato</taxon>
        <taxon>Dalbergieae</taxon>
        <taxon>Pterocarpus clade</taxon>
        <taxon>Arachis</taxon>
    </lineage>
</organism>
<keyword evidence="1" id="KW-0732">Signal</keyword>